<evidence type="ECO:0000256" key="4">
    <source>
        <dbReference type="ARBA" id="ARBA00022842"/>
    </source>
</evidence>
<dbReference type="Gene3D" id="3.90.79.10">
    <property type="entry name" value="Nucleoside Triphosphate Pyrophosphohydrolase"/>
    <property type="match status" value="1"/>
</dbReference>
<dbReference type="Proteomes" id="UP000003635">
    <property type="component" value="Unassembled WGS sequence"/>
</dbReference>
<dbReference type="GO" id="GO:0034431">
    <property type="term" value="F:bis(5'-adenosyl)-hexaphosphatase activity"/>
    <property type="evidence" value="ECO:0007669"/>
    <property type="project" value="TreeGrafter"/>
</dbReference>
<evidence type="ECO:0000256" key="2">
    <source>
        <dbReference type="ARBA" id="ARBA00022723"/>
    </source>
</evidence>
<organism evidence="6 7">
    <name type="scientific">Oceanicola granulosus (strain ATCC BAA-861 / DSM 15982 / KCTC 12143 / HTCC2516)</name>
    <dbReference type="NCBI Taxonomy" id="314256"/>
    <lineage>
        <taxon>Bacteria</taxon>
        <taxon>Pseudomonadati</taxon>
        <taxon>Pseudomonadota</taxon>
        <taxon>Alphaproteobacteria</taxon>
        <taxon>Rhodobacterales</taxon>
        <taxon>Roseobacteraceae</taxon>
        <taxon>Oceanicola</taxon>
    </lineage>
</organism>
<dbReference type="GO" id="GO:0071543">
    <property type="term" value="P:diphosphoinositol polyphosphate metabolic process"/>
    <property type="evidence" value="ECO:0007669"/>
    <property type="project" value="TreeGrafter"/>
</dbReference>
<dbReference type="SUPFAM" id="SSF55811">
    <property type="entry name" value="Nudix"/>
    <property type="match status" value="1"/>
</dbReference>
<accession>Q2CBV4</accession>
<dbReference type="PROSITE" id="PS51462">
    <property type="entry name" value="NUDIX"/>
    <property type="match status" value="1"/>
</dbReference>
<dbReference type="GO" id="GO:1901911">
    <property type="term" value="P:adenosine 5'-(hexahydrogen pentaphosphate) catabolic process"/>
    <property type="evidence" value="ECO:0007669"/>
    <property type="project" value="TreeGrafter"/>
</dbReference>
<protein>
    <recommendedName>
        <fullName evidence="5">Nudix hydrolase domain-containing protein</fullName>
    </recommendedName>
</protein>
<dbReference type="GO" id="GO:1901907">
    <property type="term" value="P:diadenosine pentaphosphate catabolic process"/>
    <property type="evidence" value="ECO:0007669"/>
    <property type="project" value="TreeGrafter"/>
</dbReference>
<dbReference type="eggNOG" id="COG0494">
    <property type="taxonomic scope" value="Bacteria"/>
</dbReference>
<dbReference type="Pfam" id="PF00293">
    <property type="entry name" value="NUDIX"/>
    <property type="match status" value="1"/>
</dbReference>
<comment type="caution">
    <text evidence="6">The sequence shown here is derived from an EMBL/GenBank/DDBJ whole genome shotgun (WGS) entry which is preliminary data.</text>
</comment>
<dbReference type="STRING" id="314256.OG2516_15799"/>
<dbReference type="GO" id="GO:0000298">
    <property type="term" value="F:endopolyphosphatase activity"/>
    <property type="evidence" value="ECO:0007669"/>
    <property type="project" value="TreeGrafter"/>
</dbReference>
<dbReference type="InterPro" id="IPR015797">
    <property type="entry name" value="NUDIX_hydrolase-like_dom_sf"/>
</dbReference>
<dbReference type="PANTHER" id="PTHR12629">
    <property type="entry name" value="DIPHOSPHOINOSITOL POLYPHOSPHATE PHOSPHOHYDROLASE"/>
    <property type="match status" value="1"/>
</dbReference>
<keyword evidence="4" id="KW-0460">Magnesium</keyword>
<feature type="domain" description="Nudix hydrolase" evidence="5">
    <location>
        <begin position="20"/>
        <end position="152"/>
    </location>
</feature>
<dbReference type="EMBL" id="AAOT01000035">
    <property type="protein sequence ID" value="EAR50166.1"/>
    <property type="molecule type" value="Genomic_DNA"/>
</dbReference>
<dbReference type="OrthoDB" id="7066910at2"/>
<evidence type="ECO:0000256" key="1">
    <source>
        <dbReference type="ARBA" id="ARBA00001946"/>
    </source>
</evidence>
<gene>
    <name evidence="6" type="ORF">OG2516_15799</name>
</gene>
<keyword evidence="3" id="KW-0378">Hydrolase</keyword>
<sequence length="155" mass="17588">MSLNLPLQRPLRHTGAKKAEARTQFAVLPWRVVDGKVRICLVTSRGTRRWILPKGWPMDRTTPAEAAAIEAWEEAGLSGEVDHQPLGLYSYRKLIGEDAIPVIAVVYVMRVIDIADDYPESDQRKRKWLSRKKAADRLEDPELSHIVRHFVAPVG</sequence>
<dbReference type="CDD" id="cd04666">
    <property type="entry name" value="NUDIX_DIPP2_like_Nudt4"/>
    <property type="match status" value="1"/>
</dbReference>
<dbReference type="GO" id="GO:0008486">
    <property type="term" value="F:diphosphoinositol-polyphosphate diphosphatase activity"/>
    <property type="evidence" value="ECO:0007669"/>
    <property type="project" value="TreeGrafter"/>
</dbReference>
<name>Q2CBV4_OCEGH</name>
<evidence type="ECO:0000256" key="3">
    <source>
        <dbReference type="ARBA" id="ARBA00022801"/>
    </source>
</evidence>
<dbReference type="GO" id="GO:0046872">
    <property type="term" value="F:metal ion binding"/>
    <property type="evidence" value="ECO:0007669"/>
    <property type="project" value="UniProtKB-KW"/>
</dbReference>
<evidence type="ECO:0000313" key="6">
    <source>
        <dbReference type="EMBL" id="EAR50166.1"/>
    </source>
</evidence>
<reference evidence="6 7" key="1">
    <citation type="journal article" date="2010" name="J. Bacteriol.">
        <title>Genome sequences of Oceanicola granulosus HTCC2516(T) and Oceanicola batsensis HTCC2597(TDelta).</title>
        <authorList>
            <person name="Thrash J.C."/>
            <person name="Cho J.C."/>
            <person name="Vergin K.L."/>
            <person name="Giovannoni S.J."/>
        </authorList>
    </citation>
    <scope>NUCLEOTIDE SEQUENCE [LARGE SCALE GENOMIC DNA]</scope>
    <source>
        <strain evidence="7">ATCC BAA-861 / DSM 15982 / KCTC 12143 / HTCC2516</strain>
    </source>
</reference>
<evidence type="ECO:0000313" key="7">
    <source>
        <dbReference type="Proteomes" id="UP000003635"/>
    </source>
</evidence>
<dbReference type="HOGENOM" id="CLU_037162_8_1_5"/>
<proteinExistence type="predicted"/>
<dbReference type="GO" id="GO:0034432">
    <property type="term" value="F:bis(5'-adenosyl)-pentaphosphatase activity"/>
    <property type="evidence" value="ECO:0007669"/>
    <property type="project" value="TreeGrafter"/>
</dbReference>
<keyword evidence="7" id="KW-1185">Reference proteome</keyword>
<dbReference type="PANTHER" id="PTHR12629:SF0">
    <property type="entry name" value="DIPHOSPHOINOSITOL-POLYPHOSPHATE DIPHOSPHATASE"/>
    <property type="match status" value="1"/>
</dbReference>
<dbReference type="InterPro" id="IPR047198">
    <property type="entry name" value="DDP-like_NUDIX"/>
</dbReference>
<dbReference type="GO" id="GO:1901909">
    <property type="term" value="P:diadenosine hexaphosphate catabolic process"/>
    <property type="evidence" value="ECO:0007669"/>
    <property type="project" value="TreeGrafter"/>
</dbReference>
<dbReference type="GO" id="GO:0005737">
    <property type="term" value="C:cytoplasm"/>
    <property type="evidence" value="ECO:0007669"/>
    <property type="project" value="TreeGrafter"/>
</dbReference>
<dbReference type="AlphaFoldDB" id="Q2CBV4"/>
<comment type="cofactor">
    <cofactor evidence="1">
        <name>Mg(2+)</name>
        <dbReference type="ChEBI" id="CHEBI:18420"/>
    </cofactor>
</comment>
<dbReference type="InterPro" id="IPR000086">
    <property type="entry name" value="NUDIX_hydrolase_dom"/>
</dbReference>
<evidence type="ECO:0000259" key="5">
    <source>
        <dbReference type="PROSITE" id="PS51462"/>
    </source>
</evidence>
<keyword evidence="2" id="KW-0479">Metal-binding</keyword>